<proteinExistence type="predicted"/>
<organism evidence="1">
    <name type="scientific">Dunaliella tertiolecta</name>
    <name type="common">Green alga</name>
    <dbReference type="NCBI Taxonomy" id="3047"/>
    <lineage>
        <taxon>Eukaryota</taxon>
        <taxon>Viridiplantae</taxon>
        <taxon>Chlorophyta</taxon>
        <taxon>core chlorophytes</taxon>
        <taxon>Chlorophyceae</taxon>
        <taxon>CS clade</taxon>
        <taxon>Chlamydomonadales</taxon>
        <taxon>Dunaliellaceae</taxon>
        <taxon>Dunaliella</taxon>
    </lineage>
</organism>
<name>A0A7S3QNU9_DUNTE</name>
<gene>
    <name evidence="1" type="ORF">DTER00134_LOCUS3176</name>
</gene>
<reference evidence="1" key="1">
    <citation type="submission" date="2021-01" db="EMBL/GenBank/DDBJ databases">
        <authorList>
            <person name="Corre E."/>
            <person name="Pelletier E."/>
            <person name="Niang G."/>
            <person name="Scheremetjew M."/>
            <person name="Finn R."/>
            <person name="Kale V."/>
            <person name="Holt S."/>
            <person name="Cochrane G."/>
            <person name="Meng A."/>
            <person name="Brown T."/>
            <person name="Cohen L."/>
        </authorList>
    </citation>
    <scope>NUCLEOTIDE SEQUENCE</scope>
    <source>
        <strain evidence="1">CCMP1320</strain>
    </source>
</reference>
<dbReference type="EMBL" id="HBIP01006217">
    <property type="protein sequence ID" value="CAE0488113.1"/>
    <property type="molecule type" value="Transcribed_RNA"/>
</dbReference>
<accession>A0A7S3QNU9</accession>
<protein>
    <submittedName>
        <fullName evidence="1">Uncharacterized protein</fullName>
    </submittedName>
</protein>
<evidence type="ECO:0000313" key="1">
    <source>
        <dbReference type="EMBL" id="CAE0488113.1"/>
    </source>
</evidence>
<dbReference type="AlphaFoldDB" id="A0A7S3QNU9"/>
<sequence length="114" mass="12549">MPELLAPRLQLGSNGAHCGIPWTLSHASQYFSFISARLSRTMTCCGPPVLPPTHTYLVRQPPRVLDALQQQCPCLKPYRFFLGLRLLLLHGGCATNWMNSLRGGDFGPSSMHAA</sequence>